<accession>A0A1L9V260</accession>
<dbReference type="VEuPathDB" id="FungiDB:ASPBRDRAFT_191296"/>
<feature type="chain" id="PRO_5013177247" description="Deoxyribonuclease NucA/NucB domain-containing protein" evidence="2">
    <location>
        <begin position="23"/>
        <end position="244"/>
    </location>
</feature>
<organism evidence="4 5">
    <name type="scientific">Aspergillus brasiliensis (strain CBS 101740 / IMI 381727 / IBT 21946)</name>
    <dbReference type="NCBI Taxonomy" id="767769"/>
    <lineage>
        <taxon>Eukaryota</taxon>
        <taxon>Fungi</taxon>
        <taxon>Dikarya</taxon>
        <taxon>Ascomycota</taxon>
        <taxon>Pezizomycotina</taxon>
        <taxon>Eurotiomycetes</taxon>
        <taxon>Eurotiomycetidae</taxon>
        <taxon>Eurotiales</taxon>
        <taxon>Aspergillaceae</taxon>
        <taxon>Aspergillus</taxon>
        <taxon>Aspergillus subgen. Circumdati</taxon>
    </lineage>
</organism>
<keyword evidence="5" id="KW-1185">Reference proteome</keyword>
<evidence type="ECO:0000259" key="3">
    <source>
        <dbReference type="Pfam" id="PF14040"/>
    </source>
</evidence>
<dbReference type="EMBL" id="KV878679">
    <property type="protein sequence ID" value="OJJ78035.1"/>
    <property type="molecule type" value="Genomic_DNA"/>
</dbReference>
<proteinExistence type="predicted"/>
<dbReference type="RefSeq" id="XP_067485282.1">
    <property type="nucleotide sequence ID" value="XM_067620347.1"/>
</dbReference>
<feature type="region of interest" description="Disordered" evidence="1">
    <location>
        <begin position="85"/>
        <end position="114"/>
    </location>
</feature>
<dbReference type="AlphaFoldDB" id="A0A1L9V260"/>
<evidence type="ECO:0000313" key="4">
    <source>
        <dbReference type="EMBL" id="OJJ78035.1"/>
    </source>
</evidence>
<reference evidence="5" key="1">
    <citation type="journal article" date="2017" name="Genome Biol.">
        <title>Comparative genomics reveals high biological diversity and specific adaptations in the industrially and medically important fungal genus Aspergillus.</title>
        <authorList>
            <person name="de Vries R.P."/>
            <person name="Riley R."/>
            <person name="Wiebenga A."/>
            <person name="Aguilar-Osorio G."/>
            <person name="Amillis S."/>
            <person name="Uchima C.A."/>
            <person name="Anderluh G."/>
            <person name="Asadollahi M."/>
            <person name="Askin M."/>
            <person name="Barry K."/>
            <person name="Battaglia E."/>
            <person name="Bayram O."/>
            <person name="Benocci T."/>
            <person name="Braus-Stromeyer S.A."/>
            <person name="Caldana C."/>
            <person name="Canovas D."/>
            <person name="Cerqueira G.C."/>
            <person name="Chen F."/>
            <person name="Chen W."/>
            <person name="Choi C."/>
            <person name="Clum A."/>
            <person name="Dos Santos R.A."/>
            <person name="Damasio A.R."/>
            <person name="Diallinas G."/>
            <person name="Emri T."/>
            <person name="Fekete E."/>
            <person name="Flipphi M."/>
            <person name="Freyberg S."/>
            <person name="Gallo A."/>
            <person name="Gournas C."/>
            <person name="Habgood R."/>
            <person name="Hainaut M."/>
            <person name="Harispe M.L."/>
            <person name="Henrissat B."/>
            <person name="Hilden K.S."/>
            <person name="Hope R."/>
            <person name="Hossain A."/>
            <person name="Karabika E."/>
            <person name="Karaffa L."/>
            <person name="Karanyi Z."/>
            <person name="Krasevec N."/>
            <person name="Kuo A."/>
            <person name="Kusch H."/>
            <person name="LaButti K."/>
            <person name="Lagendijk E.L."/>
            <person name="Lapidus A."/>
            <person name="Levasseur A."/>
            <person name="Lindquist E."/>
            <person name="Lipzen A."/>
            <person name="Logrieco A.F."/>
            <person name="MacCabe A."/>
            <person name="Maekelae M.R."/>
            <person name="Malavazi I."/>
            <person name="Melin P."/>
            <person name="Meyer V."/>
            <person name="Mielnichuk N."/>
            <person name="Miskei M."/>
            <person name="Molnar A.P."/>
            <person name="Mule G."/>
            <person name="Ngan C.Y."/>
            <person name="Orejas M."/>
            <person name="Orosz E."/>
            <person name="Ouedraogo J.P."/>
            <person name="Overkamp K.M."/>
            <person name="Park H.-S."/>
            <person name="Perrone G."/>
            <person name="Piumi F."/>
            <person name="Punt P.J."/>
            <person name="Ram A.F."/>
            <person name="Ramon A."/>
            <person name="Rauscher S."/>
            <person name="Record E."/>
            <person name="Riano-Pachon D.M."/>
            <person name="Robert V."/>
            <person name="Roehrig J."/>
            <person name="Ruller R."/>
            <person name="Salamov A."/>
            <person name="Salih N.S."/>
            <person name="Samson R.A."/>
            <person name="Sandor E."/>
            <person name="Sanguinetti M."/>
            <person name="Schuetze T."/>
            <person name="Sepcic K."/>
            <person name="Shelest E."/>
            <person name="Sherlock G."/>
            <person name="Sophianopoulou V."/>
            <person name="Squina F.M."/>
            <person name="Sun H."/>
            <person name="Susca A."/>
            <person name="Todd R.B."/>
            <person name="Tsang A."/>
            <person name="Unkles S.E."/>
            <person name="van de Wiele N."/>
            <person name="van Rossen-Uffink D."/>
            <person name="Oliveira J.V."/>
            <person name="Vesth T.C."/>
            <person name="Visser J."/>
            <person name="Yu J.-H."/>
            <person name="Zhou M."/>
            <person name="Andersen M.R."/>
            <person name="Archer D.B."/>
            <person name="Baker S.E."/>
            <person name="Benoit I."/>
            <person name="Brakhage A.A."/>
            <person name="Braus G.H."/>
            <person name="Fischer R."/>
            <person name="Frisvad J.C."/>
            <person name="Goldman G.H."/>
            <person name="Houbraken J."/>
            <person name="Oakley B."/>
            <person name="Pocsi I."/>
            <person name="Scazzocchio C."/>
            <person name="Seiboth B."/>
            <person name="vanKuyk P.A."/>
            <person name="Wortman J."/>
            <person name="Dyer P.S."/>
            <person name="Grigoriev I.V."/>
        </authorList>
    </citation>
    <scope>NUCLEOTIDE SEQUENCE [LARGE SCALE GENOMIC DNA]</scope>
    <source>
        <strain evidence="5">CBS 101740 / IMI 381727 / IBT 21946</strain>
    </source>
</reference>
<evidence type="ECO:0000256" key="2">
    <source>
        <dbReference type="SAM" id="SignalP"/>
    </source>
</evidence>
<gene>
    <name evidence="4" type="ORF">ASPBRDRAFT_191296</name>
</gene>
<dbReference type="OrthoDB" id="2748312at2759"/>
<name>A0A1L9V260_ASPBC</name>
<dbReference type="Proteomes" id="UP000184499">
    <property type="component" value="Unassembled WGS sequence"/>
</dbReference>
<feature type="domain" description="Deoxyribonuclease NucA/NucB" evidence="3">
    <location>
        <begin position="70"/>
        <end position="171"/>
    </location>
</feature>
<dbReference type="OMA" id="EITGWTG"/>
<dbReference type="STRING" id="767769.A0A1L9V260"/>
<sequence length="244" mass="26396">MRGTYLVIAFVFYIASLHCAHAAPIHPPEGAAVTDLESRAPPVAGSSKSRPIQGVMEVNDNNALPFDGDCYAILCLGKEPIFQRDGSESKENRKDAGVKKKFPGSTGTGPFRNPTAAKVKIPGSLYVSPEEFPYASTTQGGHQAILFPVTEESQHSQGGTINGFYNKYGIKSAHLDKTSWFEITGWTGQLGPYCNALQKNKAKPNKNDVICKPGANGKGKWGFDVGEYAYTYDGHSYRKAQGSK</sequence>
<feature type="compositionally biased region" description="Basic and acidic residues" evidence="1">
    <location>
        <begin position="85"/>
        <end position="98"/>
    </location>
</feature>
<feature type="signal peptide" evidence="2">
    <location>
        <begin position="1"/>
        <end position="22"/>
    </location>
</feature>
<protein>
    <recommendedName>
        <fullName evidence="3">Deoxyribonuclease NucA/NucB domain-containing protein</fullName>
    </recommendedName>
</protein>
<keyword evidence="2" id="KW-0732">Signal</keyword>
<dbReference type="Pfam" id="PF14040">
    <property type="entry name" value="DNase_NucA_NucB"/>
    <property type="match status" value="1"/>
</dbReference>
<evidence type="ECO:0000313" key="5">
    <source>
        <dbReference type="Proteomes" id="UP000184499"/>
    </source>
</evidence>
<evidence type="ECO:0000256" key="1">
    <source>
        <dbReference type="SAM" id="MobiDB-lite"/>
    </source>
</evidence>
<dbReference type="GeneID" id="93572835"/>
<dbReference type="InterPro" id="IPR029476">
    <property type="entry name" value="DNase_NucA_NucB"/>
</dbReference>